<protein>
    <submittedName>
        <fullName evidence="1">Uncharacterized protein</fullName>
    </submittedName>
</protein>
<evidence type="ECO:0000313" key="2">
    <source>
        <dbReference type="Proteomes" id="UP001433268"/>
    </source>
</evidence>
<dbReference type="GeneID" id="92046393"/>
<reference evidence="1 2" key="1">
    <citation type="submission" date="2023-01" db="EMBL/GenBank/DDBJ databases">
        <title>Analysis of 21 Apiospora genomes using comparative genomics revels a genus with tremendous synthesis potential of carbohydrate active enzymes and secondary metabolites.</title>
        <authorList>
            <person name="Sorensen T."/>
        </authorList>
    </citation>
    <scope>NUCLEOTIDE SEQUENCE [LARGE SCALE GENOMIC DNA]</scope>
    <source>
        <strain evidence="1 2">CBS 114990</strain>
    </source>
</reference>
<dbReference type="InterPro" id="IPR009003">
    <property type="entry name" value="Peptidase_S1_PA"/>
</dbReference>
<organism evidence="1 2">
    <name type="scientific">Apiospora hydei</name>
    <dbReference type="NCBI Taxonomy" id="1337664"/>
    <lineage>
        <taxon>Eukaryota</taxon>
        <taxon>Fungi</taxon>
        <taxon>Dikarya</taxon>
        <taxon>Ascomycota</taxon>
        <taxon>Pezizomycotina</taxon>
        <taxon>Sordariomycetes</taxon>
        <taxon>Xylariomycetidae</taxon>
        <taxon>Amphisphaeriales</taxon>
        <taxon>Apiosporaceae</taxon>
        <taxon>Apiospora</taxon>
    </lineage>
</organism>
<accession>A0ABR1WFE6</accession>
<gene>
    <name evidence="1" type="ORF">PG997_009018</name>
</gene>
<name>A0ABR1WFE6_9PEZI</name>
<keyword evidence="2" id="KW-1185">Reference proteome</keyword>
<dbReference type="EMBL" id="JAQQWN010000006">
    <property type="protein sequence ID" value="KAK8081200.1"/>
    <property type="molecule type" value="Genomic_DNA"/>
</dbReference>
<proteinExistence type="predicted"/>
<dbReference type="RefSeq" id="XP_066668675.1">
    <property type="nucleotide sequence ID" value="XM_066813333.1"/>
</dbReference>
<sequence length="349" mass="38548">MADGKSGRPLLFKGGLVGQLNLQICQEGYDVTRLSDRALRKLTAEVCALFQKNLPDVKIVELMLACENIIFIVVGDHVNLQNRSRLPGRIAKCVVKYLRNSELHRPSWADRPAKRQVDPPPVRGIVDKTVYDVLRPGVMISSMVLKNAHPVEYSTTSGVFVHNAGGTRLMTAATHGIDDNGQIWQTGNKAKIVGRAVQEIPFTDISLVELEDGVNTSKQTFENDAGVTPNFTRLATMDDIRAFTVCYLNSPYTGNMAGNIVMRSVKLEESNHPAEDRIRYVVYQGLYTNQVEDNESHVQPPDGTCGSVIWDDDGVVLGFYHYYIEEGDFAGYSVTVSASEMVEAGYSLA</sequence>
<dbReference type="Proteomes" id="UP001433268">
    <property type="component" value="Unassembled WGS sequence"/>
</dbReference>
<evidence type="ECO:0000313" key="1">
    <source>
        <dbReference type="EMBL" id="KAK8081200.1"/>
    </source>
</evidence>
<comment type="caution">
    <text evidence="1">The sequence shown here is derived from an EMBL/GenBank/DDBJ whole genome shotgun (WGS) entry which is preliminary data.</text>
</comment>
<dbReference type="SUPFAM" id="SSF50494">
    <property type="entry name" value="Trypsin-like serine proteases"/>
    <property type="match status" value="1"/>
</dbReference>